<comment type="caution">
    <text evidence="2">The sequence shown here is derived from an EMBL/GenBank/DDBJ whole genome shotgun (WGS) entry which is preliminary data.</text>
</comment>
<reference evidence="2 3" key="1">
    <citation type="submission" date="2018-06" db="EMBL/GenBank/DDBJ databases">
        <title>Genomic Encyclopedia of Type Strains, Phase IV (KMG-IV): sequencing the most valuable type-strain genomes for metagenomic binning, comparative biology and taxonomic classification.</title>
        <authorList>
            <person name="Goeker M."/>
        </authorList>
    </citation>
    <scope>NUCLEOTIDE SEQUENCE [LARGE SCALE GENOMIC DNA]</scope>
    <source>
        <strain evidence="2 3">DSM 44599</strain>
    </source>
</reference>
<dbReference type="OrthoDB" id="4570424at2"/>
<accession>A0A366DA70</accession>
<protein>
    <submittedName>
        <fullName evidence="2">Uncharacterized protein</fullName>
    </submittedName>
</protein>
<dbReference type="STRING" id="1210090.GCA_001613185_05712"/>
<dbReference type="Proteomes" id="UP000252586">
    <property type="component" value="Unassembled WGS sequence"/>
</dbReference>
<feature type="transmembrane region" description="Helical" evidence="1">
    <location>
        <begin position="16"/>
        <end position="42"/>
    </location>
</feature>
<keyword evidence="1" id="KW-0812">Transmembrane</keyword>
<feature type="transmembrane region" description="Helical" evidence="1">
    <location>
        <begin position="48"/>
        <end position="70"/>
    </location>
</feature>
<name>A0A366DA70_9NOCA</name>
<dbReference type="AlphaFoldDB" id="A0A366DA70"/>
<keyword evidence="1" id="KW-1133">Transmembrane helix</keyword>
<evidence type="ECO:0000313" key="2">
    <source>
        <dbReference type="EMBL" id="RBO86906.1"/>
    </source>
</evidence>
<sequence>MTTPPAAPGPRRSAPWLLYVAMGLFLAGVLAVIAIFLTALITGSAPGLWVYLIAMLAPVGFLLGLIYALWSGRRSR</sequence>
<gene>
    <name evidence="2" type="ORF">DFR74_11278</name>
</gene>
<proteinExistence type="predicted"/>
<keyword evidence="3" id="KW-1185">Reference proteome</keyword>
<organism evidence="2 3">
    <name type="scientific">Nocardia puris</name>
    <dbReference type="NCBI Taxonomy" id="208602"/>
    <lineage>
        <taxon>Bacteria</taxon>
        <taxon>Bacillati</taxon>
        <taxon>Actinomycetota</taxon>
        <taxon>Actinomycetes</taxon>
        <taxon>Mycobacteriales</taxon>
        <taxon>Nocardiaceae</taxon>
        <taxon>Nocardia</taxon>
    </lineage>
</organism>
<dbReference type="RefSeq" id="WP_067513059.1">
    <property type="nucleotide sequence ID" value="NZ_CP107943.1"/>
</dbReference>
<keyword evidence="1" id="KW-0472">Membrane</keyword>
<evidence type="ECO:0000313" key="3">
    <source>
        <dbReference type="Proteomes" id="UP000252586"/>
    </source>
</evidence>
<dbReference type="EMBL" id="QNRE01000012">
    <property type="protein sequence ID" value="RBO86906.1"/>
    <property type="molecule type" value="Genomic_DNA"/>
</dbReference>
<evidence type="ECO:0000256" key="1">
    <source>
        <dbReference type="SAM" id="Phobius"/>
    </source>
</evidence>